<proteinExistence type="predicted"/>
<evidence type="ECO:0000256" key="1">
    <source>
        <dbReference type="SAM" id="SignalP"/>
    </source>
</evidence>
<dbReference type="EMBL" id="MDHN01000025">
    <property type="protein sequence ID" value="OFC70695.1"/>
    <property type="molecule type" value="Genomic_DNA"/>
</dbReference>
<dbReference type="Proteomes" id="UP000175691">
    <property type="component" value="Unassembled WGS sequence"/>
</dbReference>
<feature type="chain" id="PRO_5009209680" description="Transglutaminase-like domain-containing protein" evidence="1">
    <location>
        <begin position="21"/>
        <end position="315"/>
    </location>
</feature>
<evidence type="ECO:0000313" key="2">
    <source>
        <dbReference type="EMBL" id="OFC70695.1"/>
    </source>
</evidence>
<dbReference type="OrthoDB" id="5592079at2"/>
<evidence type="ECO:0000313" key="3">
    <source>
        <dbReference type="Proteomes" id="UP000175691"/>
    </source>
</evidence>
<protein>
    <recommendedName>
        <fullName evidence="4">Transglutaminase-like domain-containing protein</fullName>
    </recommendedName>
</protein>
<organism evidence="2 3">
    <name type="scientific">Alteromonas confluentis</name>
    <dbReference type="NCBI Taxonomy" id="1656094"/>
    <lineage>
        <taxon>Bacteria</taxon>
        <taxon>Pseudomonadati</taxon>
        <taxon>Pseudomonadota</taxon>
        <taxon>Gammaproteobacteria</taxon>
        <taxon>Alteromonadales</taxon>
        <taxon>Alteromonadaceae</taxon>
        <taxon>Alteromonas/Salinimonas group</taxon>
        <taxon>Alteromonas</taxon>
    </lineage>
</organism>
<accession>A0A1E7ZB00</accession>
<feature type="signal peptide" evidence="1">
    <location>
        <begin position="1"/>
        <end position="20"/>
    </location>
</feature>
<dbReference type="AlphaFoldDB" id="A0A1E7ZB00"/>
<keyword evidence="1" id="KW-0732">Signal</keyword>
<evidence type="ECO:0008006" key="4">
    <source>
        <dbReference type="Google" id="ProtNLM"/>
    </source>
</evidence>
<dbReference type="STRING" id="1656094.BFC18_11800"/>
<comment type="caution">
    <text evidence="2">The sequence shown here is derived from an EMBL/GenBank/DDBJ whole genome shotgun (WGS) entry which is preliminary data.</text>
</comment>
<reference evidence="2 3" key="1">
    <citation type="submission" date="2016-08" db="EMBL/GenBank/DDBJ databases">
        <authorList>
            <person name="Seilhamer J.J."/>
        </authorList>
    </citation>
    <scope>NUCLEOTIDE SEQUENCE [LARGE SCALE GENOMIC DNA]</scope>
    <source>
        <strain evidence="2 3">KCTC 42603</strain>
    </source>
</reference>
<sequence>MYIRFLLSLALFLIVNAAVAEQLNFKKSRLDEGQRFEYKWLDSEGTSRHIAFTLDNSKLSTAPTEQKNYRPELAMRYVTVELLKVARQFDPRDANVKIRQQGDTVLTNVKARSEEKLKVIQGQLALAKDQAYDDYLDKHYFTRYRTFFNEEAIKPDHVRYMKEMTESLIPLSQAFYEQVNTQADAREYFNLLLSWVQSIPYDALDNRAQSNGSGFAPPIQLLNENRGDCDSKSVLIASIARAFLPDTAMVLVLLPEHALLGIALTPKKGEATLKADGKTYVLIEPTGPALFKFGEIAESSAKEIAKGLYTLEEIQ</sequence>
<name>A0A1E7ZB00_9ALTE</name>
<dbReference type="RefSeq" id="WP_070125521.1">
    <property type="nucleotide sequence ID" value="NZ_MDHN01000025.1"/>
</dbReference>
<keyword evidence="3" id="KW-1185">Reference proteome</keyword>
<gene>
    <name evidence="2" type="ORF">BFC18_11800</name>
</gene>